<proteinExistence type="predicted"/>
<feature type="transmembrane region" description="Helical" evidence="1">
    <location>
        <begin position="47"/>
        <end position="67"/>
    </location>
</feature>
<feature type="non-terminal residue" evidence="2">
    <location>
        <position position="1"/>
    </location>
</feature>
<gene>
    <name evidence="2" type="ORF">HETIRDRAFT_307291</name>
</gene>
<dbReference type="GeneID" id="20669478"/>
<evidence type="ECO:0000313" key="2">
    <source>
        <dbReference type="EMBL" id="ETW87781.1"/>
    </source>
</evidence>
<dbReference type="Proteomes" id="UP000030671">
    <property type="component" value="Unassembled WGS sequence"/>
</dbReference>
<dbReference type="KEGG" id="hir:HETIRDRAFT_307291"/>
<keyword evidence="3" id="KW-1185">Reference proteome</keyword>
<feature type="transmembrane region" description="Helical" evidence="1">
    <location>
        <begin position="18"/>
        <end position="40"/>
    </location>
</feature>
<keyword evidence="1" id="KW-0812">Transmembrane</keyword>
<dbReference type="HOGENOM" id="CLU_2644670_0_0_1"/>
<dbReference type="InParanoid" id="W4KRV8"/>
<keyword evidence="1" id="KW-0472">Membrane</keyword>
<dbReference type="EMBL" id="KI925454">
    <property type="protein sequence ID" value="ETW87781.1"/>
    <property type="molecule type" value="Genomic_DNA"/>
</dbReference>
<organism evidence="2 3">
    <name type="scientific">Heterobasidion irregulare (strain TC 32-1)</name>
    <dbReference type="NCBI Taxonomy" id="747525"/>
    <lineage>
        <taxon>Eukaryota</taxon>
        <taxon>Fungi</taxon>
        <taxon>Dikarya</taxon>
        <taxon>Basidiomycota</taxon>
        <taxon>Agaricomycotina</taxon>
        <taxon>Agaricomycetes</taxon>
        <taxon>Russulales</taxon>
        <taxon>Bondarzewiaceae</taxon>
        <taxon>Heterobasidion</taxon>
        <taxon>Heterobasidion annosum species complex</taxon>
    </lineage>
</organism>
<keyword evidence="1" id="KW-1133">Transmembrane helix</keyword>
<sequence length="77" mass="8828">SPFNATLSLYYDTLLIELSFQCPTYCLAFVADIPIAILYAGIFWYKALMVLFSLHWAFVFPSLPYYLAIFTNSLNTV</sequence>
<protein>
    <submittedName>
        <fullName evidence="2">Uncharacterized protein</fullName>
    </submittedName>
</protein>
<evidence type="ECO:0000313" key="3">
    <source>
        <dbReference type="Proteomes" id="UP000030671"/>
    </source>
</evidence>
<accession>W4KRV8</accession>
<reference evidence="2 3" key="1">
    <citation type="journal article" date="2012" name="New Phytol.">
        <title>Insight into trade-off between wood decay and parasitism from the genome of a fungal forest pathogen.</title>
        <authorList>
            <person name="Olson A."/>
            <person name="Aerts A."/>
            <person name="Asiegbu F."/>
            <person name="Belbahri L."/>
            <person name="Bouzid O."/>
            <person name="Broberg A."/>
            <person name="Canback B."/>
            <person name="Coutinho P.M."/>
            <person name="Cullen D."/>
            <person name="Dalman K."/>
            <person name="Deflorio G."/>
            <person name="van Diepen L.T."/>
            <person name="Dunand C."/>
            <person name="Duplessis S."/>
            <person name="Durling M."/>
            <person name="Gonthier P."/>
            <person name="Grimwood J."/>
            <person name="Fossdal C.G."/>
            <person name="Hansson D."/>
            <person name="Henrissat B."/>
            <person name="Hietala A."/>
            <person name="Himmelstrand K."/>
            <person name="Hoffmeister D."/>
            <person name="Hogberg N."/>
            <person name="James T.Y."/>
            <person name="Karlsson M."/>
            <person name="Kohler A."/>
            <person name="Kues U."/>
            <person name="Lee Y.H."/>
            <person name="Lin Y.C."/>
            <person name="Lind M."/>
            <person name="Lindquist E."/>
            <person name="Lombard V."/>
            <person name="Lucas S."/>
            <person name="Lunden K."/>
            <person name="Morin E."/>
            <person name="Murat C."/>
            <person name="Park J."/>
            <person name="Raffaello T."/>
            <person name="Rouze P."/>
            <person name="Salamov A."/>
            <person name="Schmutz J."/>
            <person name="Solheim H."/>
            <person name="Stahlberg J."/>
            <person name="Velez H."/>
            <person name="de Vries R.P."/>
            <person name="Wiebenga A."/>
            <person name="Woodward S."/>
            <person name="Yakovlev I."/>
            <person name="Garbelotto M."/>
            <person name="Martin F."/>
            <person name="Grigoriev I.V."/>
            <person name="Stenlid J."/>
        </authorList>
    </citation>
    <scope>NUCLEOTIDE SEQUENCE [LARGE SCALE GENOMIC DNA]</scope>
    <source>
        <strain evidence="2 3">TC 32-1</strain>
    </source>
</reference>
<name>W4KRV8_HETIT</name>
<evidence type="ECO:0000256" key="1">
    <source>
        <dbReference type="SAM" id="Phobius"/>
    </source>
</evidence>
<dbReference type="RefSeq" id="XP_009541644.1">
    <property type="nucleotide sequence ID" value="XM_009543349.1"/>
</dbReference>
<dbReference type="AlphaFoldDB" id="W4KRV8"/>